<keyword evidence="4" id="KW-0456">Lyase</keyword>
<protein>
    <recommendedName>
        <fullName evidence="3">4a-hydroxytetrahydrobiopterin dehydratase</fullName>
        <ecNumber evidence="3">4.2.1.96</ecNumber>
    </recommendedName>
</protein>
<organism evidence="5">
    <name type="scientific">hydrothermal vent metagenome</name>
    <dbReference type="NCBI Taxonomy" id="652676"/>
    <lineage>
        <taxon>unclassified sequences</taxon>
        <taxon>metagenomes</taxon>
        <taxon>ecological metagenomes</taxon>
    </lineage>
</organism>
<evidence type="ECO:0000313" key="5">
    <source>
        <dbReference type="EMBL" id="VAW84050.1"/>
    </source>
</evidence>
<evidence type="ECO:0000256" key="1">
    <source>
        <dbReference type="ARBA" id="ARBA00001554"/>
    </source>
</evidence>
<comment type="catalytic activity">
    <reaction evidence="1">
        <text>(4aS,6R)-4a-hydroxy-L-erythro-5,6,7,8-tetrahydrobiopterin = (6R)-L-erythro-6,7-dihydrobiopterin + H2O</text>
        <dbReference type="Rhea" id="RHEA:11920"/>
        <dbReference type="ChEBI" id="CHEBI:15377"/>
        <dbReference type="ChEBI" id="CHEBI:15642"/>
        <dbReference type="ChEBI" id="CHEBI:43120"/>
        <dbReference type="EC" id="4.2.1.96"/>
    </reaction>
</comment>
<evidence type="ECO:0000256" key="4">
    <source>
        <dbReference type="ARBA" id="ARBA00023239"/>
    </source>
</evidence>
<comment type="similarity">
    <text evidence="2">Belongs to the pterin-4-alpha-carbinolamine dehydratase family.</text>
</comment>
<dbReference type="GO" id="GO:0006729">
    <property type="term" value="P:tetrahydrobiopterin biosynthetic process"/>
    <property type="evidence" value="ECO:0007669"/>
    <property type="project" value="InterPro"/>
</dbReference>
<name>A0A3B0Z4T4_9ZZZZ</name>
<dbReference type="EMBL" id="UOFO01000033">
    <property type="protein sequence ID" value="VAW84050.1"/>
    <property type="molecule type" value="Genomic_DNA"/>
</dbReference>
<evidence type="ECO:0000256" key="3">
    <source>
        <dbReference type="ARBA" id="ARBA00013252"/>
    </source>
</evidence>
<sequence>MSSKWLVRKKPARLERRIDFSDYEETREFLDQAADLAESEDYYPDMSFGRTHVSITIHLKNDESEVSEYMWRYAQMIDEFVPAEKKDL</sequence>
<dbReference type="AlphaFoldDB" id="A0A3B0Z4T4"/>
<dbReference type="SUPFAM" id="SSF55248">
    <property type="entry name" value="PCD-like"/>
    <property type="match status" value="1"/>
</dbReference>
<proteinExistence type="inferred from homology"/>
<reference evidence="5" key="1">
    <citation type="submission" date="2018-06" db="EMBL/GenBank/DDBJ databases">
        <authorList>
            <person name="Zhirakovskaya E."/>
        </authorList>
    </citation>
    <scope>NUCLEOTIDE SEQUENCE</scope>
</reference>
<dbReference type="InterPro" id="IPR001533">
    <property type="entry name" value="Pterin_deHydtase"/>
</dbReference>
<evidence type="ECO:0000256" key="2">
    <source>
        <dbReference type="ARBA" id="ARBA00006472"/>
    </source>
</evidence>
<gene>
    <name evidence="5" type="ORF">MNBD_GAMMA16-1464</name>
</gene>
<accession>A0A3B0Z4T4</accession>
<dbReference type="Gene3D" id="3.30.1360.20">
    <property type="entry name" value="Transcriptional coactivator/pterin dehydratase"/>
    <property type="match status" value="1"/>
</dbReference>
<dbReference type="EC" id="4.2.1.96" evidence="3"/>
<dbReference type="GO" id="GO:0008124">
    <property type="term" value="F:4-alpha-hydroxytetrahydrobiopterin dehydratase activity"/>
    <property type="evidence" value="ECO:0007669"/>
    <property type="project" value="UniProtKB-EC"/>
</dbReference>
<dbReference type="Pfam" id="PF01329">
    <property type="entry name" value="Pterin_4a"/>
    <property type="match status" value="1"/>
</dbReference>
<dbReference type="InterPro" id="IPR036428">
    <property type="entry name" value="PCD_sf"/>
</dbReference>